<dbReference type="EMBL" id="PGGM01000014">
    <property type="protein sequence ID" value="PSH61170.1"/>
    <property type="molecule type" value="Genomic_DNA"/>
</dbReference>
<dbReference type="OrthoDB" id="118340at2"/>
<dbReference type="Proteomes" id="UP000241764">
    <property type="component" value="Unassembled WGS sequence"/>
</dbReference>
<gene>
    <name evidence="3" type="ORF">CU103_24010</name>
</gene>
<feature type="transmembrane region" description="Helical" evidence="2">
    <location>
        <begin position="235"/>
        <end position="256"/>
    </location>
</feature>
<keyword evidence="4" id="KW-1185">Reference proteome</keyword>
<protein>
    <recommendedName>
        <fullName evidence="5">Membrane-anchored protein</fullName>
    </recommendedName>
</protein>
<organism evidence="3 4">
    <name type="scientific">Phyllobacterium sophorae</name>
    <dbReference type="NCBI Taxonomy" id="1520277"/>
    <lineage>
        <taxon>Bacteria</taxon>
        <taxon>Pseudomonadati</taxon>
        <taxon>Pseudomonadota</taxon>
        <taxon>Alphaproteobacteria</taxon>
        <taxon>Hyphomicrobiales</taxon>
        <taxon>Phyllobacteriaceae</taxon>
        <taxon>Phyllobacterium</taxon>
    </lineage>
</organism>
<feature type="region of interest" description="Disordered" evidence="1">
    <location>
        <begin position="1"/>
        <end position="33"/>
    </location>
</feature>
<accession>A0A2P7B406</accession>
<dbReference type="RefSeq" id="WP_106666692.1">
    <property type="nucleotide sequence ID" value="NZ_PGGM01000014.1"/>
</dbReference>
<evidence type="ECO:0008006" key="5">
    <source>
        <dbReference type="Google" id="ProtNLM"/>
    </source>
</evidence>
<evidence type="ECO:0000313" key="4">
    <source>
        <dbReference type="Proteomes" id="UP000241764"/>
    </source>
</evidence>
<feature type="compositionally biased region" description="Polar residues" evidence="1">
    <location>
        <begin position="1"/>
        <end position="26"/>
    </location>
</feature>
<sequence>MSVVTKVSAQASAKPNATPEQDNAQSAKVEPMKGRVDAVDDGRLFGWAFDPSAPGKRLTIRVLLDGKPIAEAIADKERPDLRRNNIGDGAHAFDVMLPQFAAIRAGELVVVAISGSGVEQALRVPKPDEQAAEALIAAPMTRILDKLDMLMAAQRQLQVNQRSLQRAAPVIDGTGNASAVDLVDISGSIEGLRADFNQRLTELDVHLMRMDGVVAGLEKRIEALQKQSSGEIKPLFMLLFVLVGFAAGAIVSISVLP</sequence>
<proteinExistence type="predicted"/>
<evidence type="ECO:0000313" key="3">
    <source>
        <dbReference type="EMBL" id="PSH61170.1"/>
    </source>
</evidence>
<comment type="caution">
    <text evidence="3">The sequence shown here is derived from an EMBL/GenBank/DDBJ whole genome shotgun (WGS) entry which is preliminary data.</text>
</comment>
<keyword evidence="2" id="KW-1133">Transmembrane helix</keyword>
<keyword evidence="2" id="KW-0472">Membrane</keyword>
<name>A0A2P7B406_9HYPH</name>
<reference evidence="4" key="1">
    <citation type="submission" date="2017-11" db="EMBL/GenBank/DDBJ databases">
        <authorList>
            <person name="Kuznetsova I."/>
            <person name="Sazanova A."/>
            <person name="Chirak E."/>
            <person name="Safronova V."/>
            <person name="Willems A."/>
        </authorList>
    </citation>
    <scope>NUCLEOTIDE SEQUENCE [LARGE SCALE GENOMIC DNA]</scope>
    <source>
        <strain evidence="4">CCBAU 03422</strain>
    </source>
</reference>
<dbReference type="AlphaFoldDB" id="A0A2P7B406"/>
<keyword evidence="2" id="KW-0812">Transmembrane</keyword>
<evidence type="ECO:0000256" key="2">
    <source>
        <dbReference type="SAM" id="Phobius"/>
    </source>
</evidence>
<evidence type="ECO:0000256" key="1">
    <source>
        <dbReference type="SAM" id="MobiDB-lite"/>
    </source>
</evidence>